<gene>
    <name evidence="3" type="ORF">ColLi_10948</name>
</gene>
<evidence type="ECO:0000313" key="4">
    <source>
        <dbReference type="Proteomes" id="UP001055172"/>
    </source>
</evidence>
<dbReference type="EMBL" id="BPPX01000030">
    <property type="protein sequence ID" value="GJC88110.1"/>
    <property type="molecule type" value="Genomic_DNA"/>
</dbReference>
<dbReference type="AlphaFoldDB" id="A0AA37GWR6"/>
<sequence length="442" mass="49643">MPSQTLCHYMASKTITNIITLLIYAVQDVVSSASHMLPLHRNHDTDVWAGFNSVETWLYQVSSNEEHEHHHSDKLAMQYNTPTKSNDTNLDPYKTPQARGTSPFISSALPSRPVPPLANLTNPLVGSARWSLPTEFRQFLLLRLEPFLRPPLGNHQSNQDRELTEARRNVPLTPHRHLDSSEGSRRPLKTLLKDLGSYEQVRGVIPSGMRERIEQHEDITNGPYPEWYTETTAPQSVLEWEYQRLVHISEKSVECMERLDYEAGWNDRVHAPLLEVALETPAQASFPDIFFRNITASLISSDVLKQDAVLKDTKVDYGIFIQPVGPDDELSVLIDDYIRVNPAANMTHTTLPDKPKTPLAISIETKSLSAKLNSGPAQLALWLRAQYQHLSQFACAAGASTDCALPTMPIILVLGDTWRVLFARRTADSLPAPPGRLGKIRL</sequence>
<evidence type="ECO:0000313" key="3">
    <source>
        <dbReference type="EMBL" id="GJC88110.1"/>
    </source>
</evidence>
<evidence type="ECO:0000256" key="1">
    <source>
        <dbReference type="SAM" id="MobiDB-lite"/>
    </source>
</evidence>
<accession>A0AA37GWR6</accession>
<reference evidence="3 4" key="1">
    <citation type="submission" date="2021-07" db="EMBL/GenBank/DDBJ databases">
        <title>Genome data of Colletotrichum spaethianum.</title>
        <authorList>
            <person name="Utami Y.D."/>
            <person name="Hiruma K."/>
        </authorList>
    </citation>
    <scope>NUCLEOTIDE SEQUENCE [LARGE SCALE GENOMIC DNA]</scope>
    <source>
        <strain evidence="3 4">MAFF 242679</strain>
    </source>
</reference>
<proteinExistence type="predicted"/>
<organism evidence="3 4">
    <name type="scientific">Colletotrichum liriopes</name>
    <dbReference type="NCBI Taxonomy" id="708192"/>
    <lineage>
        <taxon>Eukaryota</taxon>
        <taxon>Fungi</taxon>
        <taxon>Dikarya</taxon>
        <taxon>Ascomycota</taxon>
        <taxon>Pezizomycotina</taxon>
        <taxon>Sordariomycetes</taxon>
        <taxon>Hypocreomycetidae</taxon>
        <taxon>Glomerellales</taxon>
        <taxon>Glomerellaceae</taxon>
        <taxon>Colletotrichum</taxon>
        <taxon>Colletotrichum spaethianum species complex</taxon>
    </lineage>
</organism>
<feature type="compositionally biased region" description="Basic and acidic residues" evidence="1">
    <location>
        <begin position="158"/>
        <end position="168"/>
    </location>
</feature>
<feature type="compositionally biased region" description="Basic and acidic residues" evidence="1">
    <location>
        <begin position="176"/>
        <end position="185"/>
    </location>
</feature>
<dbReference type="InterPro" id="IPR046797">
    <property type="entry name" value="PDDEXK_12"/>
</dbReference>
<dbReference type="Pfam" id="PF20516">
    <property type="entry name" value="PDDEXK_12"/>
    <property type="match status" value="1"/>
</dbReference>
<protein>
    <recommendedName>
        <fullName evidence="2">PD-(D/E)XK nuclease-like domain-containing protein</fullName>
    </recommendedName>
</protein>
<dbReference type="Proteomes" id="UP001055172">
    <property type="component" value="Unassembled WGS sequence"/>
</dbReference>
<feature type="domain" description="PD-(D/E)XK nuclease-like" evidence="2">
    <location>
        <begin position="216"/>
        <end position="425"/>
    </location>
</feature>
<feature type="region of interest" description="Disordered" evidence="1">
    <location>
        <begin position="150"/>
        <end position="186"/>
    </location>
</feature>
<name>A0AA37GWR6_9PEZI</name>
<comment type="caution">
    <text evidence="3">The sequence shown here is derived from an EMBL/GenBank/DDBJ whole genome shotgun (WGS) entry which is preliminary data.</text>
</comment>
<evidence type="ECO:0000259" key="2">
    <source>
        <dbReference type="Pfam" id="PF20516"/>
    </source>
</evidence>
<keyword evidence="4" id="KW-1185">Reference proteome</keyword>